<comment type="similarity">
    <text evidence="2">Belongs to the membrane fusion protein (MFP) (TC 8.A.1) family.</text>
</comment>
<dbReference type="InterPro" id="IPR006144">
    <property type="entry name" value="Secretion_HlyD_CS"/>
</dbReference>
<evidence type="ECO:0000313" key="16">
    <source>
        <dbReference type="Proteomes" id="UP000472839"/>
    </source>
</evidence>
<dbReference type="NCBIfam" id="TIGR01843">
    <property type="entry name" value="type_I_hlyD"/>
    <property type="match status" value="1"/>
</dbReference>
<dbReference type="InterPro" id="IPR050739">
    <property type="entry name" value="MFP"/>
</dbReference>
<evidence type="ECO:0000256" key="8">
    <source>
        <dbReference type="ARBA" id="ARBA00023136"/>
    </source>
</evidence>
<feature type="domain" description="AprE-like long alpha-helical hairpin" evidence="11">
    <location>
        <begin position="100"/>
        <end position="289"/>
    </location>
</feature>
<feature type="coiled-coil region" evidence="9">
    <location>
        <begin position="262"/>
        <end position="289"/>
    </location>
</feature>
<keyword evidence="6 10" id="KW-0812">Transmembrane</keyword>
<dbReference type="RefSeq" id="WP_152192062.1">
    <property type="nucleotide sequence ID" value="NZ_WFKI01000064.1"/>
</dbReference>
<feature type="transmembrane region" description="Helical" evidence="10">
    <location>
        <begin position="26"/>
        <end position="44"/>
    </location>
</feature>
<evidence type="ECO:0000256" key="4">
    <source>
        <dbReference type="ARBA" id="ARBA00022475"/>
    </source>
</evidence>
<dbReference type="Gene3D" id="2.40.30.170">
    <property type="match status" value="1"/>
</dbReference>
<dbReference type="Gene3D" id="2.40.50.100">
    <property type="match status" value="1"/>
</dbReference>
<dbReference type="InterPro" id="IPR058781">
    <property type="entry name" value="HH_AprE-like"/>
</dbReference>
<dbReference type="PRINTS" id="PR01490">
    <property type="entry name" value="RTXTOXIND"/>
</dbReference>
<evidence type="ECO:0000256" key="5">
    <source>
        <dbReference type="ARBA" id="ARBA00022519"/>
    </source>
</evidence>
<dbReference type="GO" id="GO:0005886">
    <property type="term" value="C:plasma membrane"/>
    <property type="evidence" value="ECO:0007669"/>
    <property type="project" value="UniProtKB-SubCell"/>
</dbReference>
<evidence type="ECO:0000256" key="10">
    <source>
        <dbReference type="SAM" id="Phobius"/>
    </source>
</evidence>
<dbReference type="Proteomes" id="UP000472839">
    <property type="component" value="Unassembled WGS sequence"/>
</dbReference>
<keyword evidence="8 10" id="KW-0472">Membrane</keyword>
<comment type="caution">
    <text evidence="13">The sequence shown here is derived from an EMBL/GenBank/DDBJ whole genome shotgun (WGS) entry which is preliminary data.</text>
</comment>
<dbReference type="PANTHER" id="PTHR30386:SF26">
    <property type="entry name" value="TRANSPORT PROTEIN COMB"/>
    <property type="match status" value="1"/>
</dbReference>
<feature type="domain" description="AprE-like beta-barrel" evidence="12">
    <location>
        <begin position="331"/>
        <end position="421"/>
    </location>
</feature>
<evidence type="ECO:0000256" key="7">
    <source>
        <dbReference type="ARBA" id="ARBA00022989"/>
    </source>
</evidence>
<proteinExistence type="inferred from homology"/>
<keyword evidence="7 10" id="KW-1133">Transmembrane helix</keyword>
<evidence type="ECO:0000256" key="3">
    <source>
        <dbReference type="ARBA" id="ARBA00022448"/>
    </source>
</evidence>
<dbReference type="GO" id="GO:0009306">
    <property type="term" value="P:protein secretion"/>
    <property type="evidence" value="ECO:0007669"/>
    <property type="project" value="InterPro"/>
</dbReference>
<comment type="subcellular location">
    <subcellularLocation>
        <location evidence="1">Cell inner membrane</location>
        <topology evidence="1">Single-pass membrane protein</topology>
    </subcellularLocation>
</comment>
<dbReference type="EMBL" id="WFKK01000070">
    <property type="protein sequence ID" value="KAB7884913.1"/>
    <property type="molecule type" value="Genomic_DNA"/>
</dbReference>
<protein>
    <submittedName>
        <fullName evidence="13">HlyD family type I secretion periplasmic adaptor subunit</fullName>
    </submittedName>
</protein>
<keyword evidence="3" id="KW-0813">Transport</keyword>
<accession>A0A6L4WNF0</accession>
<evidence type="ECO:0000256" key="2">
    <source>
        <dbReference type="ARBA" id="ARBA00009477"/>
    </source>
</evidence>
<evidence type="ECO:0000313" key="14">
    <source>
        <dbReference type="EMBL" id="KAB7887395.1"/>
    </source>
</evidence>
<dbReference type="Proteomes" id="UP000461010">
    <property type="component" value="Unassembled WGS sequence"/>
</dbReference>
<evidence type="ECO:0000256" key="6">
    <source>
        <dbReference type="ARBA" id="ARBA00022692"/>
    </source>
</evidence>
<organism evidence="13 16">
    <name type="scientific">Poseidonibacter ostreae</name>
    <dbReference type="NCBI Taxonomy" id="2654171"/>
    <lineage>
        <taxon>Bacteria</taxon>
        <taxon>Pseudomonadati</taxon>
        <taxon>Campylobacterota</taxon>
        <taxon>Epsilonproteobacteria</taxon>
        <taxon>Campylobacterales</taxon>
        <taxon>Arcobacteraceae</taxon>
        <taxon>Poseidonibacter</taxon>
    </lineage>
</organism>
<keyword evidence="4" id="KW-1003">Cell membrane</keyword>
<dbReference type="SUPFAM" id="SSF111369">
    <property type="entry name" value="HlyD-like secretion proteins"/>
    <property type="match status" value="1"/>
</dbReference>
<dbReference type="InterPro" id="IPR058982">
    <property type="entry name" value="Beta-barrel_AprE"/>
</dbReference>
<gene>
    <name evidence="14" type="ORF">GBG18_14000</name>
    <name evidence="13" type="ORF">GBG19_15105</name>
</gene>
<evidence type="ECO:0000259" key="12">
    <source>
        <dbReference type="Pfam" id="PF26002"/>
    </source>
</evidence>
<feature type="coiled-coil region" evidence="9">
    <location>
        <begin position="160"/>
        <end position="194"/>
    </location>
</feature>
<dbReference type="PROSITE" id="PS00543">
    <property type="entry name" value="HLYD_FAMILY"/>
    <property type="match status" value="1"/>
</dbReference>
<keyword evidence="15" id="KW-1185">Reference proteome</keyword>
<reference evidence="15 16" key="1">
    <citation type="submission" date="2019-10" db="EMBL/GenBank/DDBJ databases">
        <title>Poseidonibacter ostreae sp. nov., isolated from the gut of the Ostrea denselamellosa.</title>
        <authorList>
            <person name="Choi A."/>
        </authorList>
    </citation>
    <scope>NUCLEOTIDE SEQUENCE [LARGE SCALE GENOMIC DNA]</scope>
    <source>
        <strain evidence="13 16">SJOD-M-33</strain>
        <strain evidence="14 15">SJOD-M-5</strain>
    </source>
</reference>
<keyword evidence="9" id="KW-0175">Coiled coil</keyword>
<dbReference type="Pfam" id="PF26002">
    <property type="entry name" value="Beta-barrel_AprE"/>
    <property type="match status" value="1"/>
</dbReference>
<dbReference type="EMBL" id="WFKJ01000063">
    <property type="protein sequence ID" value="KAB7887395.1"/>
    <property type="molecule type" value="Genomic_DNA"/>
</dbReference>
<dbReference type="Pfam" id="PF25994">
    <property type="entry name" value="HH_AprE"/>
    <property type="match status" value="1"/>
</dbReference>
<dbReference type="Gene3D" id="1.10.287.470">
    <property type="entry name" value="Helix hairpin bin"/>
    <property type="match status" value="1"/>
</dbReference>
<evidence type="ECO:0000313" key="13">
    <source>
        <dbReference type="EMBL" id="KAB7884913.1"/>
    </source>
</evidence>
<dbReference type="AlphaFoldDB" id="A0A6L4WNF0"/>
<sequence>MHNKNIKFVDKIGFSAYEDSSLKGNLLFFAVLIFLASIIVWIALSPIDEIVKGHGKVIPSSRIQNIQSSDGGTIEKLLVKEGSFVKAGQELLLIDDVRFSATVDELKEDLYSFRTQLIRLLAQSNIKDINNIPKLIFPNKWSEKASLYIKNEEIYYKNKINELKSLIEVENLKYEQKKQEYNEINRKIKKLRESQHYIKKQLEIVVKGVKDGFMSKIEELKLKKENSDNIGELEIAELALKRSLNAIKESNESRQQQIDIFKSNASKELSKLGSEIKKIEAKLMSSKDRVDKSIIYSPVDGVVNHVYFNTIGGVIKPADTLMDIVPLDDSLLVEAKIDPKDIGFISVKNDITIKVTAYDFSIYGGLKGKIEQIGADSIFDQATKKYYYQILVRTDKNYLGTKEKPLLIIPGMVSEVDIKTGKKTILNYLLKPITKTVNNAMTER</sequence>
<name>A0A6L4WNF0_9BACT</name>
<evidence type="ECO:0000313" key="15">
    <source>
        <dbReference type="Proteomes" id="UP000461010"/>
    </source>
</evidence>
<evidence type="ECO:0000256" key="1">
    <source>
        <dbReference type="ARBA" id="ARBA00004377"/>
    </source>
</evidence>
<dbReference type="PANTHER" id="PTHR30386">
    <property type="entry name" value="MEMBRANE FUSION SUBUNIT OF EMRAB-TOLC MULTIDRUG EFFLUX PUMP"/>
    <property type="match status" value="1"/>
</dbReference>
<evidence type="ECO:0000259" key="11">
    <source>
        <dbReference type="Pfam" id="PF25994"/>
    </source>
</evidence>
<keyword evidence="5" id="KW-0997">Cell inner membrane</keyword>
<evidence type="ECO:0000256" key="9">
    <source>
        <dbReference type="SAM" id="Coils"/>
    </source>
</evidence>
<dbReference type="InterPro" id="IPR010129">
    <property type="entry name" value="T1SS_HlyD"/>
</dbReference>